<evidence type="ECO:0000256" key="4">
    <source>
        <dbReference type="ARBA" id="ARBA00023002"/>
    </source>
</evidence>
<dbReference type="Proteomes" id="UP001230156">
    <property type="component" value="Unassembled WGS sequence"/>
</dbReference>
<dbReference type="InterPro" id="IPR045170">
    <property type="entry name" value="MTOX"/>
</dbReference>
<accession>A0ABU0YWD3</accession>
<comment type="caution">
    <text evidence="6">The sequence shown here is derived from an EMBL/GenBank/DDBJ whole genome shotgun (WGS) entry which is preliminary data.</text>
</comment>
<protein>
    <submittedName>
        <fullName evidence="6">FAD-dependent oxidoreductase</fullName>
    </submittedName>
</protein>
<name>A0ABU0YWD3_9PROT</name>
<evidence type="ECO:0000256" key="3">
    <source>
        <dbReference type="ARBA" id="ARBA00022827"/>
    </source>
</evidence>
<evidence type="ECO:0000313" key="7">
    <source>
        <dbReference type="Proteomes" id="UP001230156"/>
    </source>
</evidence>
<feature type="domain" description="FAD dependent oxidoreductase" evidence="5">
    <location>
        <begin position="2"/>
        <end position="343"/>
    </location>
</feature>
<proteinExistence type="predicted"/>
<reference evidence="7" key="1">
    <citation type="submission" date="2023-08" db="EMBL/GenBank/DDBJ databases">
        <title>Rhodospirillaceae gen. nov., a novel taxon isolated from the Yangtze River Yuezi River estuary sludge.</title>
        <authorList>
            <person name="Ruan L."/>
        </authorList>
    </citation>
    <scope>NUCLEOTIDE SEQUENCE [LARGE SCALE GENOMIC DNA]</scope>
    <source>
        <strain evidence="7">R-7</strain>
    </source>
</reference>
<evidence type="ECO:0000313" key="6">
    <source>
        <dbReference type="EMBL" id="MDQ7250978.1"/>
    </source>
</evidence>
<dbReference type="RefSeq" id="WP_379960884.1">
    <property type="nucleotide sequence ID" value="NZ_JAUYVI010000008.1"/>
</dbReference>
<keyword evidence="7" id="KW-1185">Reference proteome</keyword>
<dbReference type="PANTHER" id="PTHR10961">
    <property type="entry name" value="PEROXISOMAL SARCOSINE OXIDASE"/>
    <property type="match status" value="1"/>
</dbReference>
<evidence type="ECO:0000259" key="5">
    <source>
        <dbReference type="Pfam" id="PF01266"/>
    </source>
</evidence>
<dbReference type="Pfam" id="PF01266">
    <property type="entry name" value="DAO"/>
    <property type="match status" value="1"/>
</dbReference>
<keyword evidence="4" id="KW-0560">Oxidoreductase</keyword>
<evidence type="ECO:0000256" key="1">
    <source>
        <dbReference type="ARBA" id="ARBA00001974"/>
    </source>
</evidence>
<comment type="cofactor">
    <cofactor evidence="1">
        <name>FAD</name>
        <dbReference type="ChEBI" id="CHEBI:57692"/>
    </cofactor>
</comment>
<evidence type="ECO:0000256" key="2">
    <source>
        <dbReference type="ARBA" id="ARBA00022630"/>
    </source>
</evidence>
<dbReference type="InterPro" id="IPR006076">
    <property type="entry name" value="FAD-dep_OxRdtase"/>
</dbReference>
<dbReference type="EMBL" id="JAUYVI010000008">
    <property type="protein sequence ID" value="MDQ7250978.1"/>
    <property type="molecule type" value="Genomic_DNA"/>
</dbReference>
<dbReference type="Gene3D" id="3.30.9.10">
    <property type="entry name" value="D-Amino Acid Oxidase, subunit A, domain 2"/>
    <property type="match status" value="1"/>
</dbReference>
<dbReference type="SUPFAM" id="SSF54373">
    <property type="entry name" value="FAD-linked reductases, C-terminal domain"/>
    <property type="match status" value="1"/>
</dbReference>
<dbReference type="PANTHER" id="PTHR10961:SF7">
    <property type="entry name" value="FAD DEPENDENT OXIDOREDUCTASE DOMAIN-CONTAINING PROTEIN"/>
    <property type="match status" value="1"/>
</dbReference>
<dbReference type="SUPFAM" id="SSF51905">
    <property type="entry name" value="FAD/NAD(P)-binding domain"/>
    <property type="match status" value="1"/>
</dbReference>
<dbReference type="InterPro" id="IPR036188">
    <property type="entry name" value="FAD/NAD-bd_sf"/>
</dbReference>
<dbReference type="Gene3D" id="3.50.50.60">
    <property type="entry name" value="FAD/NAD(P)-binding domain"/>
    <property type="match status" value="1"/>
</dbReference>
<keyword evidence="3" id="KW-0274">FAD</keyword>
<organism evidence="6 7">
    <name type="scientific">Dongia sedimenti</name>
    <dbReference type="NCBI Taxonomy" id="3064282"/>
    <lineage>
        <taxon>Bacteria</taxon>
        <taxon>Pseudomonadati</taxon>
        <taxon>Pseudomonadota</taxon>
        <taxon>Alphaproteobacteria</taxon>
        <taxon>Rhodospirillales</taxon>
        <taxon>Dongiaceae</taxon>
        <taxon>Dongia</taxon>
    </lineage>
</organism>
<keyword evidence="2" id="KW-0285">Flavoprotein</keyword>
<sequence length="362" mass="39701">MIGAGAAGMVAALRLSEKGCDVTLIEQGEIPNPRAASFDQHRIIRHLYPGQDAYARLVDHAFAAWDRLWARLGRKHLAETGILAISNDSGDWTDRGRAGLDRLGIPYRVMEVAELRDRLPQFQFTDRAAGIFTERGGALFPDRIAVDLVEALRQSGVALVPREKVVAIDAGTGRVATESGAVFLADRVVYSGGAWASHLFPDFAAALTTYRQAILYVAAPAKWAAAWAETPVIVDLGGESGCYVLPPVDGSDLKICAPDHRRRGDPELHAALDENEDQAIRAYFRYALPDVTDYRTLYMKTCFYTIAPDDRFQLQRRERLILFSGCSGHGYKFAALNGEKLAQVVLGEADFEATAKLLGGYE</sequence>
<gene>
    <name evidence="6" type="ORF">Q8A70_25045</name>
</gene>